<evidence type="ECO:0000259" key="1">
    <source>
        <dbReference type="Pfam" id="PF00534"/>
    </source>
</evidence>
<name>A0ABX2ZMC9_9BACI</name>
<keyword evidence="3" id="KW-0808">Transferase</keyword>
<dbReference type="Gene3D" id="3.40.50.2000">
    <property type="entry name" value="Glycogen Phosphorylase B"/>
    <property type="match status" value="2"/>
</dbReference>
<dbReference type="EMBL" id="MDKC01000033">
    <property type="protein sequence ID" value="ODG90876.1"/>
    <property type="molecule type" value="Genomic_DNA"/>
</dbReference>
<dbReference type="Proteomes" id="UP000094580">
    <property type="component" value="Unassembled WGS sequence"/>
</dbReference>
<evidence type="ECO:0000313" key="3">
    <source>
        <dbReference type="EMBL" id="ODG90876.1"/>
    </source>
</evidence>
<dbReference type="InterPro" id="IPR050194">
    <property type="entry name" value="Glycosyltransferase_grp1"/>
</dbReference>
<dbReference type="SUPFAM" id="SSF53756">
    <property type="entry name" value="UDP-Glycosyltransferase/glycogen phosphorylase"/>
    <property type="match status" value="1"/>
</dbReference>
<dbReference type="PANTHER" id="PTHR45947:SF3">
    <property type="entry name" value="SULFOQUINOVOSYL TRANSFERASE SQD2"/>
    <property type="match status" value="1"/>
</dbReference>
<accession>A0ABX2ZMC9</accession>
<keyword evidence="4" id="KW-1185">Reference proteome</keyword>
<protein>
    <submittedName>
        <fullName evidence="3">Glycosyl transferase</fullName>
    </submittedName>
</protein>
<feature type="domain" description="Glycosyltransferase subfamily 4-like N-terminal" evidence="2">
    <location>
        <begin position="14"/>
        <end position="177"/>
    </location>
</feature>
<dbReference type="RefSeq" id="WP_069034738.1">
    <property type="nucleotide sequence ID" value="NZ_MDKC01000033.1"/>
</dbReference>
<dbReference type="PANTHER" id="PTHR45947">
    <property type="entry name" value="SULFOQUINOVOSYL TRANSFERASE SQD2"/>
    <property type="match status" value="1"/>
</dbReference>
<sequence length="383" mass="43886">MRVAIFTDTYIPQVNGVAKTLNRFTNYLKDHGHSYHVFAPEDYGLSSTEDVTRLKSVPFKIYPECKISFPNLSKMKKTLKEFNPDIIHIATPFTIGLSGLHIAKKMKIPLVASYHTNFDHYLQYYNLTFLENILWKYLDWFHKPTQKIFVPSKDTFNHLVTKGFNNLSIWTHGVDCSIFRPTLNHNEIKQKYNITSKYTVCFVGRIAPEKDLETLSKIINYTKQRFNKNLTWLIVGDGPKKEEMIKKTGTDQIIYTGYLQKKDLVEIYGVSDLMVFPSDTETFGNVVLEAMACGTPVIGANAGGVKNIIRDYSTGVLCEPQNTSSFCQAIEDCLHGSEMLKHMSKKARDYALTQDWNSIFKKLVMEFELIFTPQPPILISKKA</sequence>
<dbReference type="Pfam" id="PF00534">
    <property type="entry name" value="Glycos_transf_1"/>
    <property type="match status" value="1"/>
</dbReference>
<evidence type="ECO:0000313" key="4">
    <source>
        <dbReference type="Proteomes" id="UP000094580"/>
    </source>
</evidence>
<dbReference type="Pfam" id="PF13439">
    <property type="entry name" value="Glyco_transf_4"/>
    <property type="match status" value="1"/>
</dbReference>
<organism evidence="3 4">
    <name type="scientific">Gottfriedia luciferensis</name>
    <dbReference type="NCBI Taxonomy" id="178774"/>
    <lineage>
        <taxon>Bacteria</taxon>
        <taxon>Bacillati</taxon>
        <taxon>Bacillota</taxon>
        <taxon>Bacilli</taxon>
        <taxon>Bacillales</taxon>
        <taxon>Bacillaceae</taxon>
        <taxon>Gottfriedia</taxon>
    </lineage>
</organism>
<reference evidence="3 4" key="1">
    <citation type="submission" date="2016-07" db="EMBL/GenBank/DDBJ databases">
        <authorList>
            <person name="Townsley L."/>
            <person name="Shank E.A."/>
        </authorList>
    </citation>
    <scope>NUCLEOTIDE SEQUENCE [LARGE SCALE GENOMIC DNA]</scope>
    <source>
        <strain evidence="3 4">CH01</strain>
    </source>
</reference>
<gene>
    <name evidence="3" type="ORF">BED47_10560</name>
</gene>
<dbReference type="InterPro" id="IPR001296">
    <property type="entry name" value="Glyco_trans_1"/>
</dbReference>
<dbReference type="CDD" id="cd03814">
    <property type="entry name" value="GT4-like"/>
    <property type="match status" value="1"/>
</dbReference>
<proteinExistence type="predicted"/>
<dbReference type="InterPro" id="IPR028098">
    <property type="entry name" value="Glyco_trans_4-like_N"/>
</dbReference>
<comment type="caution">
    <text evidence="3">The sequence shown here is derived from an EMBL/GenBank/DDBJ whole genome shotgun (WGS) entry which is preliminary data.</text>
</comment>
<feature type="domain" description="Glycosyl transferase family 1" evidence="1">
    <location>
        <begin position="186"/>
        <end position="349"/>
    </location>
</feature>
<evidence type="ECO:0000259" key="2">
    <source>
        <dbReference type="Pfam" id="PF13439"/>
    </source>
</evidence>
<dbReference type="GO" id="GO:0016740">
    <property type="term" value="F:transferase activity"/>
    <property type="evidence" value="ECO:0007669"/>
    <property type="project" value="UniProtKB-KW"/>
</dbReference>